<evidence type="ECO:0000256" key="1">
    <source>
        <dbReference type="ARBA" id="ARBA00004141"/>
    </source>
</evidence>
<feature type="transmembrane region" description="Helical" evidence="8">
    <location>
        <begin position="136"/>
        <end position="159"/>
    </location>
</feature>
<evidence type="ECO:0000259" key="9">
    <source>
        <dbReference type="PROSITE" id="PS50262"/>
    </source>
</evidence>
<gene>
    <name evidence="10" type="ORF">XAT740_LOCUS1040</name>
</gene>
<dbReference type="Gene3D" id="1.20.1070.10">
    <property type="entry name" value="Rhodopsin 7-helix transmembrane proteins"/>
    <property type="match status" value="1"/>
</dbReference>
<sequence>MSNTSFDINRLAAILLRMDSYMIIILYITGVGGASLNIITFLQKQLRRNPCANYFLSGSIVDFCLMNITLLLDIIITYDKIPSNRIYFTRVWCKLGNYLTFILTCLSSCFIILASVDRFCASSLNQTLRKCSRLKVSRIVIGLVLAVWMLFGLHILIAYDYLRDPISNVTRCTVQTSSATAFVVIDGYFFSLFNGAIAPFLLCVFGMTIIYNVRMSRRRVTAQAENDIQLNRRSIANRQHIHMIKMLLAQVLLTVILNIPYVVIYLLGFYQSIPVDPLALVLLIVFSYIGRWFYYMNYCKNFYVNTLTSTLFRSSLWKQFHVFFRYELLVLTRVGVHFSRNN</sequence>
<evidence type="ECO:0000256" key="3">
    <source>
        <dbReference type="ARBA" id="ARBA00022989"/>
    </source>
</evidence>
<dbReference type="InterPro" id="IPR017452">
    <property type="entry name" value="GPCR_Rhodpsn_7TM"/>
</dbReference>
<evidence type="ECO:0000256" key="6">
    <source>
        <dbReference type="ARBA" id="ARBA00023170"/>
    </source>
</evidence>
<evidence type="ECO:0000256" key="8">
    <source>
        <dbReference type="SAM" id="Phobius"/>
    </source>
</evidence>
<feature type="transmembrane region" description="Helical" evidence="8">
    <location>
        <begin position="20"/>
        <end position="42"/>
    </location>
</feature>
<keyword evidence="4" id="KW-0297">G-protein coupled receptor</keyword>
<name>A0A813Q787_ADIRI</name>
<dbReference type="Pfam" id="PF00001">
    <property type="entry name" value="7tm_1"/>
    <property type="match status" value="1"/>
</dbReference>
<dbReference type="PROSITE" id="PS50262">
    <property type="entry name" value="G_PROTEIN_RECEP_F1_2"/>
    <property type="match status" value="1"/>
</dbReference>
<dbReference type="GO" id="GO:0004930">
    <property type="term" value="F:G protein-coupled receptor activity"/>
    <property type="evidence" value="ECO:0007669"/>
    <property type="project" value="UniProtKB-KW"/>
</dbReference>
<keyword evidence="3 8" id="KW-1133">Transmembrane helix</keyword>
<comment type="caution">
    <text evidence="10">The sequence shown here is derived from an EMBL/GenBank/DDBJ whole genome shotgun (WGS) entry which is preliminary data.</text>
</comment>
<dbReference type="PANTHER" id="PTHR24243">
    <property type="entry name" value="G-PROTEIN COUPLED RECEPTOR"/>
    <property type="match status" value="1"/>
</dbReference>
<keyword evidence="6" id="KW-0675">Receptor</keyword>
<feature type="transmembrane region" description="Helical" evidence="8">
    <location>
        <begin position="247"/>
        <end position="271"/>
    </location>
</feature>
<keyword evidence="7" id="KW-0807">Transducer</keyword>
<evidence type="ECO:0000256" key="5">
    <source>
        <dbReference type="ARBA" id="ARBA00023136"/>
    </source>
</evidence>
<keyword evidence="2 8" id="KW-0812">Transmembrane</keyword>
<dbReference type="PANTHER" id="PTHR24243:SF230">
    <property type="entry name" value="G-PROTEIN COUPLED RECEPTORS FAMILY 1 PROFILE DOMAIN-CONTAINING PROTEIN"/>
    <property type="match status" value="1"/>
</dbReference>
<evidence type="ECO:0000313" key="10">
    <source>
        <dbReference type="EMBL" id="CAF0762977.1"/>
    </source>
</evidence>
<accession>A0A813Q787</accession>
<evidence type="ECO:0000256" key="7">
    <source>
        <dbReference type="ARBA" id="ARBA00023224"/>
    </source>
</evidence>
<dbReference type="Proteomes" id="UP000663828">
    <property type="component" value="Unassembled WGS sequence"/>
</dbReference>
<organism evidence="10 11">
    <name type="scientific">Adineta ricciae</name>
    <name type="common">Rotifer</name>
    <dbReference type="NCBI Taxonomy" id="249248"/>
    <lineage>
        <taxon>Eukaryota</taxon>
        <taxon>Metazoa</taxon>
        <taxon>Spiralia</taxon>
        <taxon>Gnathifera</taxon>
        <taxon>Rotifera</taxon>
        <taxon>Eurotatoria</taxon>
        <taxon>Bdelloidea</taxon>
        <taxon>Adinetida</taxon>
        <taxon>Adinetidae</taxon>
        <taxon>Adineta</taxon>
    </lineage>
</organism>
<comment type="subcellular location">
    <subcellularLocation>
        <location evidence="1">Membrane</location>
        <topology evidence="1">Multi-pass membrane protein</topology>
    </subcellularLocation>
</comment>
<feature type="transmembrane region" description="Helical" evidence="8">
    <location>
        <begin position="277"/>
        <end position="294"/>
    </location>
</feature>
<dbReference type="EMBL" id="CAJNOR010000030">
    <property type="protein sequence ID" value="CAF0762977.1"/>
    <property type="molecule type" value="Genomic_DNA"/>
</dbReference>
<dbReference type="AlphaFoldDB" id="A0A813Q787"/>
<feature type="transmembrane region" description="Helical" evidence="8">
    <location>
        <begin position="54"/>
        <end position="78"/>
    </location>
</feature>
<evidence type="ECO:0000256" key="2">
    <source>
        <dbReference type="ARBA" id="ARBA00022692"/>
    </source>
</evidence>
<proteinExistence type="predicted"/>
<reference evidence="10" key="1">
    <citation type="submission" date="2021-02" db="EMBL/GenBank/DDBJ databases">
        <authorList>
            <person name="Nowell W R."/>
        </authorList>
    </citation>
    <scope>NUCLEOTIDE SEQUENCE</scope>
</reference>
<evidence type="ECO:0000313" key="11">
    <source>
        <dbReference type="Proteomes" id="UP000663828"/>
    </source>
</evidence>
<dbReference type="InterPro" id="IPR000276">
    <property type="entry name" value="GPCR_Rhodpsn"/>
</dbReference>
<feature type="transmembrane region" description="Helical" evidence="8">
    <location>
        <begin position="98"/>
        <end position="116"/>
    </location>
</feature>
<feature type="domain" description="G-protein coupled receptors family 1 profile" evidence="9">
    <location>
        <begin position="33"/>
        <end position="305"/>
    </location>
</feature>
<dbReference type="GO" id="GO:0005886">
    <property type="term" value="C:plasma membrane"/>
    <property type="evidence" value="ECO:0007669"/>
    <property type="project" value="TreeGrafter"/>
</dbReference>
<feature type="transmembrane region" description="Helical" evidence="8">
    <location>
        <begin position="188"/>
        <end position="211"/>
    </location>
</feature>
<evidence type="ECO:0000256" key="4">
    <source>
        <dbReference type="ARBA" id="ARBA00023040"/>
    </source>
</evidence>
<protein>
    <recommendedName>
        <fullName evidence="9">G-protein coupled receptors family 1 profile domain-containing protein</fullName>
    </recommendedName>
</protein>
<keyword evidence="11" id="KW-1185">Reference proteome</keyword>
<dbReference type="SUPFAM" id="SSF81321">
    <property type="entry name" value="Family A G protein-coupled receptor-like"/>
    <property type="match status" value="1"/>
</dbReference>
<keyword evidence="5 8" id="KW-0472">Membrane</keyword>